<sequence>MSMRSGLLASVALCTGMFGIVGTAEAGTVEFWSPFTGPDGTAIDALVRQFNETTGAENDVSVELLIIPWEQYYTKLSVSLASRTAPDLAVMHSHQIAGFVKQGALEAYTPEEIEQAGLVEAEYIAPLWQAGEVEGQRYGVPIDAFPRHIYYNKALFEQAGLDPDAPPKTGEEMLDAARAIAGLGQDIHGAFLPVTGSGATRNFYALFWQYQDDLYNADNTDVAEGFAESATKALENLKVFLDEGLAPAEEVSDSNSLFAQNKIGISLMQITDLPVYQTAAADQGLEFGVAPIPQFGDQPATFALGHNFIIPRGTPPEPRQDAMVFVKWIGDNSLAWTETGKMPAKVTTLESPEFQALPEQQIVAQSLEYVRFPPPVSVQPAIDRVVQETVEAYFAGQVDVGQAVSMMADGIRGELAKQ</sequence>
<organism evidence="5 6">
    <name type="scientific">Devosia nitrariae</name>
    <dbReference type="NCBI Taxonomy" id="2071872"/>
    <lineage>
        <taxon>Bacteria</taxon>
        <taxon>Pseudomonadati</taxon>
        <taxon>Pseudomonadota</taxon>
        <taxon>Alphaproteobacteria</taxon>
        <taxon>Hyphomicrobiales</taxon>
        <taxon>Devosiaceae</taxon>
        <taxon>Devosia</taxon>
    </lineage>
</organism>
<dbReference type="RefSeq" id="WP_284342275.1">
    <property type="nucleotide sequence ID" value="NZ_BSNS01000022.1"/>
</dbReference>
<dbReference type="Pfam" id="PF01547">
    <property type="entry name" value="SBP_bac_1"/>
    <property type="match status" value="1"/>
</dbReference>
<proteinExistence type="inferred from homology"/>
<name>A0ABQ5WAQ2_9HYPH</name>
<dbReference type="CDD" id="cd14748">
    <property type="entry name" value="PBP2_UgpB"/>
    <property type="match status" value="1"/>
</dbReference>
<comment type="similarity">
    <text evidence="2">Belongs to the bacterial solute-binding protein 1 family.</text>
</comment>
<comment type="subcellular location">
    <subcellularLocation>
        <location evidence="1">Periplasm</location>
    </subcellularLocation>
</comment>
<dbReference type="PANTHER" id="PTHR43649:SF14">
    <property type="entry name" value="BLR3389 PROTEIN"/>
    <property type="match status" value="1"/>
</dbReference>
<evidence type="ECO:0000256" key="2">
    <source>
        <dbReference type="ARBA" id="ARBA00008520"/>
    </source>
</evidence>
<comment type="caution">
    <text evidence="5">The sequence shown here is derived from an EMBL/GenBank/DDBJ whole genome shotgun (WGS) entry which is preliminary data.</text>
</comment>
<keyword evidence="3" id="KW-0574">Periplasm</keyword>
<evidence type="ECO:0000313" key="6">
    <source>
        <dbReference type="Proteomes" id="UP001156691"/>
    </source>
</evidence>
<protein>
    <submittedName>
        <fullName evidence="5">Carbohydrate-binding protein</fullName>
    </submittedName>
</protein>
<feature type="chain" id="PRO_5045355360" evidence="4">
    <location>
        <begin position="27"/>
        <end position="418"/>
    </location>
</feature>
<evidence type="ECO:0000256" key="3">
    <source>
        <dbReference type="ARBA" id="ARBA00022764"/>
    </source>
</evidence>
<dbReference type="PANTHER" id="PTHR43649">
    <property type="entry name" value="ARABINOSE-BINDING PROTEIN-RELATED"/>
    <property type="match status" value="1"/>
</dbReference>
<reference evidence="6" key="1">
    <citation type="journal article" date="2019" name="Int. J. Syst. Evol. Microbiol.">
        <title>The Global Catalogue of Microorganisms (GCM) 10K type strain sequencing project: providing services to taxonomists for standard genome sequencing and annotation.</title>
        <authorList>
            <consortium name="The Broad Institute Genomics Platform"/>
            <consortium name="The Broad Institute Genome Sequencing Center for Infectious Disease"/>
            <person name="Wu L."/>
            <person name="Ma J."/>
        </authorList>
    </citation>
    <scope>NUCLEOTIDE SEQUENCE [LARGE SCALE GENOMIC DNA]</scope>
    <source>
        <strain evidence="6">NBRC 112416</strain>
    </source>
</reference>
<gene>
    <name evidence="5" type="ORF">GCM10010862_41430</name>
</gene>
<evidence type="ECO:0000256" key="4">
    <source>
        <dbReference type="SAM" id="SignalP"/>
    </source>
</evidence>
<feature type="signal peptide" evidence="4">
    <location>
        <begin position="1"/>
        <end position="26"/>
    </location>
</feature>
<evidence type="ECO:0000313" key="5">
    <source>
        <dbReference type="EMBL" id="GLQ56884.1"/>
    </source>
</evidence>
<dbReference type="SUPFAM" id="SSF53850">
    <property type="entry name" value="Periplasmic binding protein-like II"/>
    <property type="match status" value="1"/>
</dbReference>
<dbReference type="InterPro" id="IPR050490">
    <property type="entry name" value="Bact_solute-bd_prot1"/>
</dbReference>
<accession>A0ABQ5WAQ2</accession>
<dbReference type="Proteomes" id="UP001156691">
    <property type="component" value="Unassembled WGS sequence"/>
</dbReference>
<dbReference type="InterPro" id="IPR006059">
    <property type="entry name" value="SBP"/>
</dbReference>
<keyword evidence="6" id="KW-1185">Reference proteome</keyword>
<evidence type="ECO:0000256" key="1">
    <source>
        <dbReference type="ARBA" id="ARBA00004418"/>
    </source>
</evidence>
<keyword evidence="4" id="KW-0732">Signal</keyword>
<dbReference type="EMBL" id="BSNS01000022">
    <property type="protein sequence ID" value="GLQ56884.1"/>
    <property type="molecule type" value="Genomic_DNA"/>
</dbReference>
<dbReference type="Gene3D" id="3.40.190.10">
    <property type="entry name" value="Periplasmic binding protein-like II"/>
    <property type="match status" value="1"/>
</dbReference>